<keyword evidence="7" id="KW-0472">Membrane</keyword>
<evidence type="ECO:0000259" key="11">
    <source>
        <dbReference type="PROSITE" id="PS50086"/>
    </source>
</evidence>
<organism evidence="12 13">
    <name type="scientific">Gryllus longicercus</name>
    <dbReference type="NCBI Taxonomy" id="2509291"/>
    <lineage>
        <taxon>Eukaryota</taxon>
        <taxon>Metazoa</taxon>
        <taxon>Ecdysozoa</taxon>
        <taxon>Arthropoda</taxon>
        <taxon>Hexapoda</taxon>
        <taxon>Insecta</taxon>
        <taxon>Pterygota</taxon>
        <taxon>Neoptera</taxon>
        <taxon>Polyneoptera</taxon>
        <taxon>Orthoptera</taxon>
        <taxon>Ensifera</taxon>
        <taxon>Gryllidea</taxon>
        <taxon>Grylloidea</taxon>
        <taxon>Gryllidae</taxon>
        <taxon>Gryllinae</taxon>
        <taxon>Gryllus</taxon>
    </lineage>
</organism>
<dbReference type="InterPro" id="IPR035969">
    <property type="entry name" value="Rab-GAP_TBC_sf"/>
</dbReference>
<dbReference type="Gene3D" id="1.10.8.680">
    <property type="entry name" value="Ypt/Rab-GAP domain of gyp1p, domain 2"/>
    <property type="match status" value="1"/>
</dbReference>
<name>A0AAN9ZH95_9ORTH</name>
<evidence type="ECO:0000313" key="12">
    <source>
        <dbReference type="EMBL" id="KAK7873014.1"/>
    </source>
</evidence>
<dbReference type="GO" id="GO:0005096">
    <property type="term" value="F:GTPase activator activity"/>
    <property type="evidence" value="ECO:0007669"/>
    <property type="project" value="UniProtKB-KW"/>
</dbReference>
<evidence type="ECO:0000256" key="10">
    <source>
        <dbReference type="ARBA" id="ARBA00046045"/>
    </source>
</evidence>
<dbReference type="Gene3D" id="1.10.10.750">
    <property type="entry name" value="Ypt/Rab-GAP domain of gyp1p, domain 1"/>
    <property type="match status" value="1"/>
</dbReference>
<evidence type="ECO:0000256" key="6">
    <source>
        <dbReference type="ARBA" id="ARBA00022490"/>
    </source>
</evidence>
<dbReference type="Gene3D" id="1.10.472.80">
    <property type="entry name" value="Ypt/Rab-GAP domain of gyp1p, domain 3"/>
    <property type="match status" value="1"/>
</dbReference>
<comment type="function">
    <text evidence="10">Non-catalytic component of the TSC-TBC complex, a multiprotein complex that acts as a negative regulator of the canonical mTORC1 complex, an evolutionarily conserved central nutrient sensor that stimulates anabolic reactions and macromolecule biosynthesis to promote cellular biomass generation and growth. The TSC-TBC complex acts as a GTPase-activating protein (GAP) for the small GTPase RHEB, a direct activator of the protein kinase activity of mTORC1. In absence of nutrients, the TSC-TBC complex inhibits mTORC1, thereby preventing phosphorylation of ribosomal protein S6 kinase (RPS6KB1 and RPS6KB2) and EIF4EBP1 (4E-BP1) by the mTORC1 signaling. The TSC-TBC complex is inactivated in response to nutrients, relieving inhibition of mTORC1.</text>
</comment>
<accession>A0AAN9ZH95</accession>
<keyword evidence="13" id="KW-1185">Reference proteome</keyword>
<keyword evidence="8" id="KW-0458">Lysosome</keyword>
<evidence type="ECO:0000256" key="9">
    <source>
        <dbReference type="ARBA" id="ARBA00023329"/>
    </source>
</evidence>
<keyword evidence="5" id="KW-0343">GTPase activation</keyword>
<dbReference type="Proteomes" id="UP001378592">
    <property type="component" value="Unassembled WGS sequence"/>
</dbReference>
<evidence type="ECO:0000256" key="7">
    <source>
        <dbReference type="ARBA" id="ARBA00023136"/>
    </source>
</evidence>
<evidence type="ECO:0000256" key="5">
    <source>
        <dbReference type="ARBA" id="ARBA00022468"/>
    </source>
</evidence>
<sequence>MASDDRNFRSSYYEKVGFRSVEEKKSLEILLKDKPIDVGKIRQFCLRFTVPGLYRNLVWKLLLCVVPIHVDSHPFVMKQREQQYKDLLHGLKTMRIVNNQTSKPQLYILMWLLETGKLKFDFVGQLDSELHNNLAAISHTLSSIFESDVDAYWISKGFFECVVKFFNDIPHLIALTKTQLEKEDQDLNEHLVEIGAISAIPFHNWLCCCFAGIISESSLEKVWDKLIGGSCKVLIFVAVVLLITLRRLLLKCTTVDSVLDCLGNISEEVSEVIVNQGIEMWQQSGTSFSTGLTQRH</sequence>
<comment type="caution">
    <text evidence="12">The sequence shown here is derived from an EMBL/GenBank/DDBJ whole genome shotgun (WGS) entry which is preliminary data.</text>
</comment>
<comment type="subcellular location">
    <subcellularLocation>
        <location evidence="1">Cytoplasm</location>
        <location evidence="1">Cytosol</location>
    </subcellularLocation>
    <subcellularLocation>
        <location evidence="2">Cytoplasmic vesicle</location>
    </subcellularLocation>
    <subcellularLocation>
        <location evidence="3">Lysosome membrane</location>
    </subcellularLocation>
</comment>
<evidence type="ECO:0000256" key="2">
    <source>
        <dbReference type="ARBA" id="ARBA00004541"/>
    </source>
</evidence>
<dbReference type="GO" id="GO:0005829">
    <property type="term" value="C:cytosol"/>
    <property type="evidence" value="ECO:0007669"/>
    <property type="project" value="UniProtKB-SubCell"/>
</dbReference>
<dbReference type="PANTHER" id="PTHR13530:SF3">
    <property type="entry name" value="TBC1 DOMAIN FAMILY MEMBER 7"/>
    <property type="match status" value="1"/>
</dbReference>
<dbReference type="InterPro" id="IPR043039">
    <property type="entry name" value="TBC1D7_dom2"/>
</dbReference>
<dbReference type="GO" id="GO:0032007">
    <property type="term" value="P:negative regulation of TOR signaling"/>
    <property type="evidence" value="ECO:0007669"/>
    <property type="project" value="TreeGrafter"/>
</dbReference>
<keyword evidence="9" id="KW-0968">Cytoplasmic vesicle</keyword>
<dbReference type="SUPFAM" id="SSF47923">
    <property type="entry name" value="Ypt/Rab-GAP domain of gyp1p"/>
    <property type="match status" value="1"/>
</dbReference>
<evidence type="ECO:0000313" key="13">
    <source>
        <dbReference type="Proteomes" id="UP001378592"/>
    </source>
</evidence>
<gene>
    <name evidence="12" type="ORF">R5R35_000314</name>
</gene>
<evidence type="ECO:0000256" key="1">
    <source>
        <dbReference type="ARBA" id="ARBA00004514"/>
    </source>
</evidence>
<dbReference type="GO" id="GO:0005765">
    <property type="term" value="C:lysosomal membrane"/>
    <property type="evidence" value="ECO:0007669"/>
    <property type="project" value="UniProtKB-SubCell"/>
</dbReference>
<dbReference type="PROSITE" id="PS50086">
    <property type="entry name" value="TBC_RABGAP"/>
    <property type="match status" value="1"/>
</dbReference>
<protein>
    <recommendedName>
        <fullName evidence="4">TBC1 domain family member 7</fullName>
    </recommendedName>
</protein>
<dbReference type="PANTHER" id="PTHR13530">
    <property type="entry name" value="TBC1 DOMAIN FAMILY MEMBER 7"/>
    <property type="match status" value="1"/>
</dbReference>
<dbReference type="InterPro" id="IPR000195">
    <property type="entry name" value="Rab-GAP-TBC_dom"/>
</dbReference>
<keyword evidence="6" id="KW-0963">Cytoplasm</keyword>
<dbReference type="GO" id="GO:0031410">
    <property type="term" value="C:cytoplasmic vesicle"/>
    <property type="evidence" value="ECO:0007669"/>
    <property type="project" value="UniProtKB-SubCell"/>
</dbReference>
<feature type="domain" description="Rab-GAP TBC" evidence="11">
    <location>
        <begin position="49"/>
        <end position="230"/>
    </location>
</feature>
<dbReference type="AlphaFoldDB" id="A0AAN9ZH95"/>
<proteinExistence type="predicted"/>
<dbReference type="InterPro" id="IPR039842">
    <property type="entry name" value="TBC1D7"/>
</dbReference>
<evidence type="ECO:0000256" key="8">
    <source>
        <dbReference type="ARBA" id="ARBA00023228"/>
    </source>
</evidence>
<reference evidence="12 13" key="1">
    <citation type="submission" date="2024-03" db="EMBL/GenBank/DDBJ databases">
        <title>The genome assembly and annotation of the cricket Gryllus longicercus Weissman &amp; Gray.</title>
        <authorList>
            <person name="Szrajer S."/>
            <person name="Gray D."/>
            <person name="Ylla G."/>
        </authorList>
    </citation>
    <scope>NUCLEOTIDE SEQUENCE [LARGE SCALE GENOMIC DNA]</scope>
    <source>
        <strain evidence="12">DAG 2021-001</strain>
        <tissue evidence="12">Whole body minus gut</tissue>
    </source>
</reference>
<evidence type="ECO:0000256" key="3">
    <source>
        <dbReference type="ARBA" id="ARBA00004656"/>
    </source>
</evidence>
<dbReference type="EMBL" id="JAZDUA010000017">
    <property type="protein sequence ID" value="KAK7873014.1"/>
    <property type="molecule type" value="Genomic_DNA"/>
</dbReference>
<evidence type="ECO:0000256" key="4">
    <source>
        <dbReference type="ARBA" id="ARBA00015455"/>
    </source>
</evidence>